<proteinExistence type="predicted"/>
<dbReference type="OrthoDB" id="2276242at2759"/>
<reference evidence="1 2" key="1">
    <citation type="submission" date="2016-03" db="EMBL/GenBank/DDBJ databases">
        <title>Choanephora cucurbitarum.</title>
        <authorList>
            <person name="Min B."/>
            <person name="Park H."/>
            <person name="Park J.-H."/>
            <person name="Shin H.-D."/>
            <person name="Choi I.-G."/>
        </authorList>
    </citation>
    <scope>NUCLEOTIDE SEQUENCE [LARGE SCALE GENOMIC DNA]</scope>
    <source>
        <strain evidence="1 2">KUS-F28377</strain>
    </source>
</reference>
<evidence type="ECO:0008006" key="3">
    <source>
        <dbReference type="Google" id="ProtNLM"/>
    </source>
</evidence>
<keyword evidence="2" id="KW-1185">Reference proteome</keyword>
<dbReference type="EMBL" id="LUGH01000056">
    <property type="protein sequence ID" value="OBZ90277.1"/>
    <property type="molecule type" value="Genomic_DNA"/>
</dbReference>
<gene>
    <name evidence="1" type="ORF">A0J61_01681</name>
</gene>
<dbReference type="GO" id="GO:0045944">
    <property type="term" value="P:positive regulation of transcription by RNA polymerase II"/>
    <property type="evidence" value="ECO:0007669"/>
    <property type="project" value="InterPro"/>
</dbReference>
<dbReference type="Pfam" id="PF08731">
    <property type="entry name" value="AFT"/>
    <property type="match status" value="1"/>
</dbReference>
<evidence type="ECO:0000313" key="1">
    <source>
        <dbReference type="EMBL" id="OBZ90277.1"/>
    </source>
</evidence>
<dbReference type="GO" id="GO:0010106">
    <property type="term" value="P:cellular response to iron ion starvation"/>
    <property type="evidence" value="ECO:0007669"/>
    <property type="project" value="InterPro"/>
</dbReference>
<evidence type="ECO:0000313" key="2">
    <source>
        <dbReference type="Proteomes" id="UP000093000"/>
    </source>
</evidence>
<comment type="caution">
    <text evidence="1">The sequence shown here is derived from an EMBL/GenBank/DDBJ whole genome shotgun (WGS) entry which is preliminary data.</text>
</comment>
<dbReference type="InterPro" id="IPR014842">
    <property type="entry name" value="AFT"/>
</dbReference>
<accession>A0A1C7NMF6</accession>
<dbReference type="InParanoid" id="A0A1C7NMF6"/>
<dbReference type="Proteomes" id="UP000093000">
    <property type="component" value="Unassembled WGS sequence"/>
</dbReference>
<dbReference type="GO" id="GO:0000981">
    <property type="term" value="F:DNA-binding transcription factor activity, RNA polymerase II-specific"/>
    <property type="evidence" value="ECO:0007669"/>
    <property type="project" value="InterPro"/>
</dbReference>
<sequence>MASFIFYEQMTVNETEHHPDLHAVVEPFPQMTTGMTRESLDGLMTEYATRNNFVMVVDKSDAKRLVLQCEKGGHYKHKKLGARKRQPRSSHKINCPYRIRFSKLKNDKGFKVNKPVNQTELLHNHPLDFHNLISTNRGRKNHGLFTEVKLEPKLDVAPSWKDTVARLEATFYRYREDPEKMQSLMNAIESILHDYTPSAE</sequence>
<name>A0A1C7NMF6_9FUNG</name>
<dbReference type="AlphaFoldDB" id="A0A1C7NMF6"/>
<protein>
    <recommendedName>
        <fullName evidence="3">FAR1 domain-containing protein</fullName>
    </recommendedName>
</protein>
<organism evidence="1 2">
    <name type="scientific">Choanephora cucurbitarum</name>
    <dbReference type="NCBI Taxonomy" id="101091"/>
    <lineage>
        <taxon>Eukaryota</taxon>
        <taxon>Fungi</taxon>
        <taxon>Fungi incertae sedis</taxon>
        <taxon>Mucoromycota</taxon>
        <taxon>Mucoromycotina</taxon>
        <taxon>Mucoromycetes</taxon>
        <taxon>Mucorales</taxon>
        <taxon>Mucorineae</taxon>
        <taxon>Choanephoraceae</taxon>
        <taxon>Choanephoroideae</taxon>
        <taxon>Choanephora</taxon>
    </lineage>
</organism>